<proteinExistence type="predicted"/>
<protein>
    <submittedName>
        <fullName evidence="2">Uncharacterized protein</fullName>
    </submittedName>
</protein>
<accession>A0A9D3ZP13</accession>
<feature type="region of interest" description="Disordered" evidence="1">
    <location>
        <begin position="1"/>
        <end position="24"/>
    </location>
</feature>
<name>A0A9D3ZP13_9ROSI</name>
<evidence type="ECO:0000313" key="2">
    <source>
        <dbReference type="EMBL" id="KAH1056151.1"/>
    </source>
</evidence>
<evidence type="ECO:0000256" key="1">
    <source>
        <dbReference type="SAM" id="MobiDB-lite"/>
    </source>
</evidence>
<organism evidence="2 3">
    <name type="scientific">Gossypium stocksii</name>
    <dbReference type="NCBI Taxonomy" id="47602"/>
    <lineage>
        <taxon>Eukaryota</taxon>
        <taxon>Viridiplantae</taxon>
        <taxon>Streptophyta</taxon>
        <taxon>Embryophyta</taxon>
        <taxon>Tracheophyta</taxon>
        <taxon>Spermatophyta</taxon>
        <taxon>Magnoliopsida</taxon>
        <taxon>eudicotyledons</taxon>
        <taxon>Gunneridae</taxon>
        <taxon>Pentapetalae</taxon>
        <taxon>rosids</taxon>
        <taxon>malvids</taxon>
        <taxon>Malvales</taxon>
        <taxon>Malvaceae</taxon>
        <taxon>Malvoideae</taxon>
        <taxon>Gossypium</taxon>
    </lineage>
</organism>
<keyword evidence="3" id="KW-1185">Reference proteome</keyword>
<dbReference type="Proteomes" id="UP000828251">
    <property type="component" value="Unassembled WGS sequence"/>
</dbReference>
<dbReference type="EMBL" id="JAIQCV010000010">
    <property type="protein sequence ID" value="KAH1056151.1"/>
    <property type="molecule type" value="Genomic_DNA"/>
</dbReference>
<feature type="compositionally biased region" description="Gly residues" evidence="1">
    <location>
        <begin position="1"/>
        <end position="11"/>
    </location>
</feature>
<comment type="caution">
    <text evidence="2">The sequence shown here is derived from an EMBL/GenBank/DDBJ whole genome shotgun (WGS) entry which is preliminary data.</text>
</comment>
<dbReference type="AlphaFoldDB" id="A0A9D3ZP13"/>
<sequence>MMVRSRGGGCSVHGNYGDSGSKRSQCCEVNAPVEAKLSACTTKCKEMSCHLATQGIHILNFAYDFLIVEGLSRLTDTTDGNFQLSLRVLESSFIFHSTPSSAIF</sequence>
<gene>
    <name evidence="2" type="ORF">J1N35_034216</name>
</gene>
<evidence type="ECO:0000313" key="3">
    <source>
        <dbReference type="Proteomes" id="UP000828251"/>
    </source>
</evidence>
<reference evidence="2 3" key="1">
    <citation type="journal article" date="2021" name="Plant Biotechnol. J.">
        <title>Multi-omics assisted identification of the key and species-specific regulatory components of drought-tolerant mechanisms in Gossypium stocksii.</title>
        <authorList>
            <person name="Yu D."/>
            <person name="Ke L."/>
            <person name="Zhang D."/>
            <person name="Wu Y."/>
            <person name="Sun Y."/>
            <person name="Mei J."/>
            <person name="Sun J."/>
            <person name="Sun Y."/>
        </authorList>
    </citation>
    <scope>NUCLEOTIDE SEQUENCE [LARGE SCALE GENOMIC DNA]</scope>
    <source>
        <strain evidence="3">cv. E1</strain>
        <tissue evidence="2">Leaf</tissue>
    </source>
</reference>